<accession>A0ABT9E0M1</accession>
<evidence type="ECO:0000313" key="1">
    <source>
        <dbReference type="EMBL" id="MDO9709708.1"/>
    </source>
</evidence>
<name>A0ABT9E0M1_9PROT</name>
<evidence type="ECO:0000313" key="2">
    <source>
        <dbReference type="Proteomes" id="UP001243009"/>
    </source>
</evidence>
<comment type="caution">
    <text evidence="1">The sequence shown here is derived from an EMBL/GenBank/DDBJ whole genome shotgun (WGS) entry which is preliminary data.</text>
</comment>
<gene>
    <name evidence="1" type="ORF">Q7A36_15255</name>
</gene>
<sequence length="78" mass="8676">MVETRQGDWRIGCEISDWGDDGPRGGIHLLSTRSHGWRNFRTSDGIYAWRPLASEPDAMECVPIAAWPPARHSSAAGR</sequence>
<dbReference type="EMBL" id="JAUTWS010000013">
    <property type="protein sequence ID" value="MDO9709708.1"/>
    <property type="molecule type" value="Genomic_DNA"/>
</dbReference>
<protein>
    <submittedName>
        <fullName evidence="1">Uncharacterized protein</fullName>
    </submittedName>
</protein>
<proteinExistence type="predicted"/>
<reference evidence="1 2" key="1">
    <citation type="submission" date="2023-08" db="EMBL/GenBank/DDBJ databases">
        <title>The draft genome sequence of Paracraurococcus sp. LOR1-02.</title>
        <authorList>
            <person name="Kingkaew E."/>
            <person name="Tanasupawat S."/>
        </authorList>
    </citation>
    <scope>NUCLEOTIDE SEQUENCE [LARGE SCALE GENOMIC DNA]</scope>
    <source>
        <strain evidence="1 2">LOR1-02</strain>
    </source>
</reference>
<dbReference type="RefSeq" id="WP_305104575.1">
    <property type="nucleotide sequence ID" value="NZ_JAUTWS010000013.1"/>
</dbReference>
<keyword evidence="2" id="KW-1185">Reference proteome</keyword>
<dbReference type="Proteomes" id="UP001243009">
    <property type="component" value="Unassembled WGS sequence"/>
</dbReference>
<organism evidence="1 2">
    <name type="scientific">Paracraurococcus lichenis</name>
    <dbReference type="NCBI Taxonomy" id="3064888"/>
    <lineage>
        <taxon>Bacteria</taxon>
        <taxon>Pseudomonadati</taxon>
        <taxon>Pseudomonadota</taxon>
        <taxon>Alphaproteobacteria</taxon>
        <taxon>Acetobacterales</taxon>
        <taxon>Roseomonadaceae</taxon>
        <taxon>Paracraurococcus</taxon>
    </lineage>
</organism>